<evidence type="ECO:0000256" key="1">
    <source>
        <dbReference type="SAM" id="MobiDB-lite"/>
    </source>
</evidence>
<feature type="compositionally biased region" description="Low complexity" evidence="1">
    <location>
        <begin position="14"/>
        <end position="24"/>
    </location>
</feature>
<feature type="region of interest" description="Disordered" evidence="1">
    <location>
        <begin position="1"/>
        <end position="32"/>
    </location>
</feature>
<dbReference type="Proteomes" id="UP000007756">
    <property type="component" value="Chromosome"/>
</dbReference>
<reference evidence="2 3" key="1">
    <citation type="journal article" date="2010" name="Appl. Environ. Microbiol.">
        <title>Targeted chromosomal knockouts in Mycoplasma pneumoniae.</title>
        <authorList>
            <person name="Krishnakumar R."/>
            <person name="Assad-Garcia N."/>
            <person name="Benders G.A."/>
            <person name="Phan Q."/>
            <person name="Montague M.G."/>
            <person name="Glass J.I."/>
        </authorList>
    </citation>
    <scope>NUCLEOTIDE SEQUENCE [LARGE SCALE GENOMIC DNA]</scope>
    <source>
        <strain evidence="3">ATCC 15531 / DSM 22911 / NBRC 14401 / NCTC 10119 / FH</strain>
    </source>
</reference>
<dbReference type="STRING" id="722438.F539_00825"/>
<dbReference type="HOGENOM" id="CLU_1530884_0_0_14"/>
<evidence type="ECO:0000313" key="3">
    <source>
        <dbReference type="Proteomes" id="UP000007756"/>
    </source>
</evidence>
<dbReference type="RefSeq" id="WP_014574890.1">
    <property type="nucleotide sequence ID" value="NZ_CP010546.1"/>
</dbReference>
<dbReference type="PATRIC" id="fig|722438.3.peg.156"/>
<name>A0A0H3DNP9_MYCPB</name>
<dbReference type="KEGG" id="mpj:MPNE_0167"/>
<protein>
    <submittedName>
        <fullName evidence="2">Uncharacterized protein</fullName>
    </submittedName>
</protein>
<accession>A0A0H3DNP9</accession>
<evidence type="ECO:0000313" key="2">
    <source>
        <dbReference type="EMBL" id="ADK86832.1"/>
    </source>
</evidence>
<dbReference type="AlphaFoldDB" id="A0A0H3DNP9"/>
<gene>
    <name evidence="2" type="ordered locus">MPNE_0167</name>
</gene>
<dbReference type="EMBL" id="CP002077">
    <property type="protein sequence ID" value="ADK86832.1"/>
    <property type="molecule type" value="Genomic_DNA"/>
</dbReference>
<dbReference type="PaxDb" id="722438-MPNE_0167"/>
<proteinExistence type="predicted"/>
<dbReference type="GeneID" id="66609208"/>
<sequence length="175" mass="20591">MSHKDFNGLQAPQLLSSSSPVAKKQSSHKLRHALKHARYLNHSSKRTLKHALELHEDNQVLLEKEGSPNFQDWLSKQPGVNKTSLKYNKSLGSWISKESKPKKRFQPYFTYKDSKTTPEEAKALQQMKQSQKRFFHENMHSFLNEVAHNPMIQRFNQKQAKRAANTRQRTYKYRQ</sequence>
<organism evidence="2 3">
    <name type="scientific">Mycoplasmoides pneumoniae (strain ATCC 15531 / DSM 23978 / CIP 103766 / NBRC 14401 / NCTC 10119 / FH)</name>
    <name type="common">Mycoplasma pneumoniae</name>
    <dbReference type="NCBI Taxonomy" id="722438"/>
    <lineage>
        <taxon>Bacteria</taxon>
        <taxon>Bacillati</taxon>
        <taxon>Mycoplasmatota</taxon>
        <taxon>Mycoplasmoidales</taxon>
        <taxon>Mycoplasmoidaceae</taxon>
        <taxon>Mycoplasmoides</taxon>
    </lineage>
</organism>